<dbReference type="SUPFAM" id="SSF160443">
    <property type="entry name" value="SMR domain-like"/>
    <property type="match status" value="1"/>
</dbReference>
<dbReference type="InterPro" id="IPR013899">
    <property type="entry name" value="DUF1771"/>
</dbReference>
<dbReference type="RefSeq" id="XP_024731523.1">
    <property type="nucleotide sequence ID" value="XM_024877241.1"/>
</dbReference>
<feature type="domain" description="Smr" evidence="2">
    <location>
        <begin position="445"/>
        <end position="530"/>
    </location>
</feature>
<dbReference type="SMART" id="SM00463">
    <property type="entry name" value="SMR"/>
    <property type="match status" value="1"/>
</dbReference>
<dbReference type="Pfam" id="PF26286">
    <property type="entry name" value="UBA_10"/>
    <property type="match status" value="1"/>
</dbReference>
<dbReference type="GeneID" id="36585318"/>
<feature type="region of interest" description="Disordered" evidence="1">
    <location>
        <begin position="191"/>
        <end position="231"/>
    </location>
</feature>
<dbReference type="PANTHER" id="PTHR46535">
    <property type="entry name" value="NEDD4-BINDING PROTEIN 2"/>
    <property type="match status" value="1"/>
</dbReference>
<name>A0A2J6SV27_9HELO</name>
<dbReference type="GO" id="GO:0004519">
    <property type="term" value="F:endonuclease activity"/>
    <property type="evidence" value="ECO:0007669"/>
    <property type="project" value="TreeGrafter"/>
</dbReference>
<protein>
    <recommendedName>
        <fullName evidence="2">Smr domain-containing protein</fullName>
    </recommendedName>
</protein>
<keyword evidence="4" id="KW-1185">Reference proteome</keyword>
<feature type="region of interest" description="Disordered" evidence="1">
    <location>
        <begin position="56"/>
        <end position="100"/>
    </location>
</feature>
<dbReference type="STRING" id="1095630.A0A2J6SV27"/>
<dbReference type="InterPro" id="IPR036063">
    <property type="entry name" value="Smr_dom_sf"/>
</dbReference>
<dbReference type="CDD" id="cd14279">
    <property type="entry name" value="CUE"/>
    <property type="match status" value="1"/>
</dbReference>
<gene>
    <name evidence="3" type="ORF">K444DRAFT_569716</name>
</gene>
<dbReference type="PANTHER" id="PTHR46535:SF1">
    <property type="entry name" value="NEDD4-BINDING PROTEIN 2"/>
    <property type="match status" value="1"/>
</dbReference>
<dbReference type="InterPro" id="IPR058864">
    <property type="entry name" value="UBA_10"/>
</dbReference>
<evidence type="ECO:0000259" key="2">
    <source>
        <dbReference type="PROSITE" id="PS50828"/>
    </source>
</evidence>
<accession>A0A2J6SV27</accession>
<feature type="compositionally biased region" description="Basic residues" evidence="1">
    <location>
        <begin position="206"/>
        <end position="217"/>
    </location>
</feature>
<dbReference type="AlphaFoldDB" id="A0A2J6SV27"/>
<dbReference type="OrthoDB" id="443981at2759"/>
<dbReference type="InterPro" id="IPR002625">
    <property type="entry name" value="Smr_dom"/>
</dbReference>
<organism evidence="3 4">
    <name type="scientific">Hyaloscypha bicolor E</name>
    <dbReference type="NCBI Taxonomy" id="1095630"/>
    <lineage>
        <taxon>Eukaryota</taxon>
        <taxon>Fungi</taxon>
        <taxon>Dikarya</taxon>
        <taxon>Ascomycota</taxon>
        <taxon>Pezizomycotina</taxon>
        <taxon>Leotiomycetes</taxon>
        <taxon>Helotiales</taxon>
        <taxon>Hyaloscyphaceae</taxon>
        <taxon>Hyaloscypha</taxon>
        <taxon>Hyaloscypha bicolor</taxon>
    </lineage>
</organism>
<dbReference type="Gene3D" id="3.30.1370.110">
    <property type="match status" value="1"/>
</dbReference>
<evidence type="ECO:0000313" key="4">
    <source>
        <dbReference type="Proteomes" id="UP000235371"/>
    </source>
</evidence>
<dbReference type="InterPro" id="IPR052772">
    <property type="entry name" value="Endo/PolyKinase_Domain-Protein"/>
</dbReference>
<evidence type="ECO:0000256" key="1">
    <source>
        <dbReference type="SAM" id="MobiDB-lite"/>
    </source>
</evidence>
<dbReference type="Pfam" id="PF08590">
    <property type="entry name" value="DUF1771"/>
    <property type="match status" value="1"/>
</dbReference>
<sequence length="534" mass="57262">MAALEELQAGLLKEYSQNLDSSTVLAILSDYNLSNSTELEAATQLLSALSSEVATEETTGFDPSGASGLGLFTNDVESGRDGESASGRSQQGWKSQTDDTSLSQELSVLGLEGLEFSDNGGVKSREESPEKPYPSSIDSLDAEGQEAALIAIFPALKAFDVQWTLKKCKGDTGQAIDELMTQSFLEESGSRHRGIEAFSESELPSRRRKGKGNKRWGRKTDNNPADPASLVQSKWDTGRQDVEFIATNTGMPMQQAASIYHKNGASVRTTIAAIIGAHASMEMESDDPKIQINASELRQDFPSVSTSDLEILVQITHPSINNARELAKALSSRPVANKPPIQFEFRHAPVELGSEPSNSKIKVSNGIHNEGAVPPAALASTYIQARDTAFIKAHAAFRKGKSDPLMGGAAAYYSQVGRENDAKAKSAESAAADALISTQTSRTELDLHGLNVKDAVRISREKVTAWWHEGGEQRLGTRGIGPEYAIITGKGNHSEGRGRLGPAVGKMLIREGWKVEVRGGNGGRLVVTGVAKKR</sequence>
<dbReference type="PROSITE" id="PS50828">
    <property type="entry name" value="SMR"/>
    <property type="match status" value="1"/>
</dbReference>
<evidence type="ECO:0000313" key="3">
    <source>
        <dbReference type="EMBL" id="PMD54619.1"/>
    </source>
</evidence>
<feature type="compositionally biased region" description="Polar residues" evidence="1">
    <location>
        <begin position="86"/>
        <end position="100"/>
    </location>
</feature>
<reference evidence="3 4" key="1">
    <citation type="submission" date="2016-04" db="EMBL/GenBank/DDBJ databases">
        <title>A degradative enzymes factory behind the ericoid mycorrhizal symbiosis.</title>
        <authorList>
            <consortium name="DOE Joint Genome Institute"/>
            <person name="Martino E."/>
            <person name="Morin E."/>
            <person name="Grelet G."/>
            <person name="Kuo A."/>
            <person name="Kohler A."/>
            <person name="Daghino S."/>
            <person name="Barry K."/>
            <person name="Choi C."/>
            <person name="Cichocki N."/>
            <person name="Clum A."/>
            <person name="Copeland A."/>
            <person name="Hainaut M."/>
            <person name="Haridas S."/>
            <person name="Labutti K."/>
            <person name="Lindquist E."/>
            <person name="Lipzen A."/>
            <person name="Khouja H.-R."/>
            <person name="Murat C."/>
            <person name="Ohm R."/>
            <person name="Olson A."/>
            <person name="Spatafora J."/>
            <person name="Veneault-Fourrey C."/>
            <person name="Henrissat B."/>
            <person name="Grigoriev I."/>
            <person name="Martin F."/>
            <person name="Perotto S."/>
        </authorList>
    </citation>
    <scope>NUCLEOTIDE SEQUENCE [LARGE SCALE GENOMIC DNA]</scope>
    <source>
        <strain evidence="3 4">E</strain>
    </source>
</reference>
<proteinExistence type="predicted"/>
<dbReference type="InParanoid" id="A0A2J6SV27"/>
<dbReference type="SMART" id="SM01162">
    <property type="entry name" value="DUF1771"/>
    <property type="match status" value="1"/>
</dbReference>
<dbReference type="EMBL" id="KZ613859">
    <property type="protein sequence ID" value="PMD54619.1"/>
    <property type="molecule type" value="Genomic_DNA"/>
</dbReference>
<feature type="region of interest" description="Disordered" evidence="1">
    <location>
        <begin position="117"/>
        <end position="138"/>
    </location>
</feature>
<dbReference type="GO" id="GO:0005634">
    <property type="term" value="C:nucleus"/>
    <property type="evidence" value="ECO:0007669"/>
    <property type="project" value="TreeGrafter"/>
</dbReference>
<dbReference type="Proteomes" id="UP000235371">
    <property type="component" value="Unassembled WGS sequence"/>
</dbReference>